<protein>
    <submittedName>
        <fullName evidence="1">Zinc-binding protein</fullName>
    </submittedName>
</protein>
<dbReference type="RefSeq" id="WP_126788662.1">
    <property type="nucleotide sequence ID" value="NZ_PIPN01000002.1"/>
</dbReference>
<organism evidence="1 2">
    <name type="scientific">Aliidiomarina sedimenti</name>
    <dbReference type="NCBI Taxonomy" id="1933879"/>
    <lineage>
        <taxon>Bacteria</taxon>
        <taxon>Pseudomonadati</taxon>
        <taxon>Pseudomonadota</taxon>
        <taxon>Gammaproteobacteria</taxon>
        <taxon>Alteromonadales</taxon>
        <taxon>Idiomarinaceae</taxon>
        <taxon>Aliidiomarina</taxon>
    </lineage>
</organism>
<proteinExistence type="predicted"/>
<name>A0ABY0BZY1_9GAMM</name>
<evidence type="ECO:0000313" key="2">
    <source>
        <dbReference type="Proteomes" id="UP000287410"/>
    </source>
</evidence>
<gene>
    <name evidence="1" type="ORF">CWE12_05410</name>
</gene>
<comment type="caution">
    <text evidence="1">The sequence shown here is derived from an EMBL/GenBank/DDBJ whole genome shotgun (WGS) entry which is preliminary data.</text>
</comment>
<dbReference type="Proteomes" id="UP000287410">
    <property type="component" value="Unassembled WGS sequence"/>
</dbReference>
<keyword evidence="2" id="KW-1185">Reference proteome</keyword>
<dbReference type="PIRSF" id="PIRSF037181">
    <property type="entry name" value="DGC"/>
    <property type="match status" value="1"/>
</dbReference>
<dbReference type="EMBL" id="PIPN01000002">
    <property type="protein sequence ID" value="RUO30683.1"/>
    <property type="molecule type" value="Genomic_DNA"/>
</dbReference>
<dbReference type="Pfam" id="PF08859">
    <property type="entry name" value="DGC"/>
    <property type="match status" value="1"/>
</dbReference>
<sequence>MQQRASKDLKPLVYSCSGCSSLAQLANDLAVWLHADGIAEMSSIAGVGGGVRQLVSVATSGRQIIALDGCSLGCVKRCLALRNVAPTWHIELTELGLHTDSGEPCSLADTYRALRFIHDKLGVNFDADITSPLDRITGY</sequence>
<evidence type="ECO:0000313" key="1">
    <source>
        <dbReference type="EMBL" id="RUO30683.1"/>
    </source>
</evidence>
<accession>A0ABY0BZY1</accession>
<reference evidence="1 2" key="1">
    <citation type="journal article" date="2018" name="Front. Microbiol.">
        <title>Genome-Based Analysis Reveals the Taxonomy and Diversity of the Family Idiomarinaceae.</title>
        <authorList>
            <person name="Liu Y."/>
            <person name="Lai Q."/>
            <person name="Shao Z."/>
        </authorList>
    </citation>
    <scope>NUCLEOTIDE SEQUENCE [LARGE SCALE GENOMIC DNA]</scope>
    <source>
        <strain evidence="1 2">GBSy1</strain>
    </source>
</reference>
<dbReference type="InterPro" id="IPR014958">
    <property type="entry name" value="DGC"/>
</dbReference>